<comment type="caution">
    <text evidence="1">The sequence shown here is derived from an EMBL/GenBank/DDBJ whole genome shotgun (WGS) entry which is preliminary data.</text>
</comment>
<protein>
    <submittedName>
        <fullName evidence="1">Uncharacterized protein</fullName>
    </submittedName>
</protein>
<gene>
    <name evidence="1" type="ORF">TNCV_2084811</name>
</gene>
<dbReference type="EMBL" id="BMAU01021189">
    <property type="protein sequence ID" value="GFX95901.1"/>
    <property type="molecule type" value="Genomic_DNA"/>
</dbReference>
<keyword evidence="2" id="KW-1185">Reference proteome</keyword>
<dbReference type="Proteomes" id="UP000887159">
    <property type="component" value="Unassembled WGS sequence"/>
</dbReference>
<dbReference type="AlphaFoldDB" id="A0A8X6RQV2"/>
<name>A0A8X6RQV2_TRICX</name>
<sequence length="79" mass="8637">MSSPEFKPRPYGTAVSVANHYTGWATSKARDQRQTEGQLTAQYKSKSKCFETHSSVDTVGNGTAQQTFHSFVPVGQALL</sequence>
<organism evidence="1 2">
    <name type="scientific">Trichonephila clavipes</name>
    <name type="common">Golden silk orbweaver</name>
    <name type="synonym">Nephila clavipes</name>
    <dbReference type="NCBI Taxonomy" id="2585209"/>
    <lineage>
        <taxon>Eukaryota</taxon>
        <taxon>Metazoa</taxon>
        <taxon>Ecdysozoa</taxon>
        <taxon>Arthropoda</taxon>
        <taxon>Chelicerata</taxon>
        <taxon>Arachnida</taxon>
        <taxon>Araneae</taxon>
        <taxon>Araneomorphae</taxon>
        <taxon>Entelegynae</taxon>
        <taxon>Araneoidea</taxon>
        <taxon>Nephilidae</taxon>
        <taxon>Trichonephila</taxon>
    </lineage>
</organism>
<reference evidence="1" key="1">
    <citation type="submission" date="2020-08" db="EMBL/GenBank/DDBJ databases">
        <title>Multicomponent nature underlies the extraordinary mechanical properties of spider dragline silk.</title>
        <authorList>
            <person name="Kono N."/>
            <person name="Nakamura H."/>
            <person name="Mori M."/>
            <person name="Yoshida Y."/>
            <person name="Ohtoshi R."/>
            <person name="Malay A.D."/>
            <person name="Moran D.A.P."/>
            <person name="Tomita M."/>
            <person name="Numata K."/>
            <person name="Arakawa K."/>
        </authorList>
    </citation>
    <scope>NUCLEOTIDE SEQUENCE</scope>
</reference>
<accession>A0A8X6RQV2</accession>
<evidence type="ECO:0000313" key="1">
    <source>
        <dbReference type="EMBL" id="GFX95901.1"/>
    </source>
</evidence>
<proteinExistence type="predicted"/>
<evidence type="ECO:0000313" key="2">
    <source>
        <dbReference type="Proteomes" id="UP000887159"/>
    </source>
</evidence>